<protein>
    <submittedName>
        <fullName evidence="2">Adenylate/guanylate cyclase domain protein</fullName>
    </submittedName>
</protein>
<sequence length="1032" mass="112369">MNLLAPTMEAPSGTVALVFTDIQGSTLLWERCSTAMRTALELHDRILRTLLASSGGYEVKTQGDSFMVAFHSALEAVRWCLEVQEVLLSAPWPSELLEEPEAAEVIGPQGLLHRGLRVRMGVHVGEPELRINSRTGQVDYIGRMVNVAARVAEAGHGGQVLLSGMAWAQVAGMVDRLGRPSVRVLGSFRLKGIGEPLPLLEVLPVSLADRRFESLRVQEARRGNLPEEPGDIIGREEELECLRLWLVEGCRLITILGPGGMGKTRLATHFGSLQMGTRHWEGGVWWCDLTEAKTLEGFCHAVGQALGVQLTSGGAEEAPVDLLGRALGGRGPALVILDNLEHLTQLMPATLRRWLAMAPQVRFLVTSQESLRMAGERILDLAPMGLPDHRDTSLEAVSRSDAVRLFVRRAQAVRGAFELTAAEAPLVADIVRRLDGIALAIELAAARTALLGVRQLRERLSRRFELLNSGMRDAVARQATLRGAIDWSWSLLDMTEQVVLAQCSVFRGGFTLEAAEAVIALPRGGPDVLEVVQALRSKSLLRSDAAEGLSGELRLSMYESIREYASARLDETGLGAALVSRHAEHYLALARELRGPAKGGGVEALRRLTLERENLLSVCDYALKEWSPTLESVQRALEALVLLEPDVVTRGPLGLTLSRLDKALEQASSLTGELLLRAEALAVRGRIYLETGQLDAARRDLEAARRPFQQLGEVAREKRLLVDLSIVARHEGDVASAWALIQEARKLPSGGDRWLDAYALGNLGITEQVRSGPEAAIAHLHEALKLFQLVGDAAFEVLFLNNLASAIGESGRTMQAVGFLEEAFAKALGSGSRAGQAFARLNLGCYLLEADRPIEAVQHLEAVVELGRQLGLRIVEGCARGELGRACLNLGETEQARAHLMNATSLLTGVSRWHALRFSLHLAAVQAARGELSEARRGFSALGGTQEIRNDPVLRELAGLLYATVALAEARALPQEGLEAERRQADVLRRLDRARHVPSEGASSDLRGWWKLLEQELGLDIPEMEMSRTPLV</sequence>
<dbReference type="HOGENOM" id="CLU_291301_0_0_7"/>
<keyword evidence="3" id="KW-1185">Reference proteome</keyword>
<dbReference type="PANTHER" id="PTHR47691:SF3">
    <property type="entry name" value="HTH-TYPE TRANSCRIPTIONAL REGULATOR RV0890C-RELATED"/>
    <property type="match status" value="1"/>
</dbReference>
<dbReference type="CDD" id="cd07302">
    <property type="entry name" value="CHD"/>
    <property type="match status" value="1"/>
</dbReference>
<evidence type="ECO:0000259" key="1">
    <source>
        <dbReference type="PROSITE" id="PS50125"/>
    </source>
</evidence>
<dbReference type="AlphaFoldDB" id="E3FYX6"/>
<feature type="domain" description="Guanylate cyclase" evidence="1">
    <location>
        <begin position="16"/>
        <end position="152"/>
    </location>
</feature>
<proteinExistence type="predicted"/>
<dbReference type="PANTHER" id="PTHR47691">
    <property type="entry name" value="REGULATOR-RELATED"/>
    <property type="match status" value="1"/>
</dbReference>
<name>E3FYX6_STIAD</name>
<gene>
    <name evidence="2" type="ordered locus">STAUR_4659</name>
</gene>
<dbReference type="GO" id="GO:0004016">
    <property type="term" value="F:adenylate cyclase activity"/>
    <property type="evidence" value="ECO:0007669"/>
    <property type="project" value="UniProtKB-ARBA"/>
</dbReference>
<dbReference type="Gene3D" id="1.25.40.10">
    <property type="entry name" value="Tetratricopeptide repeat domain"/>
    <property type="match status" value="1"/>
</dbReference>
<dbReference type="EMBL" id="CP002271">
    <property type="protein sequence ID" value="ADO72439.1"/>
    <property type="molecule type" value="Genomic_DNA"/>
</dbReference>
<dbReference type="InterPro" id="IPR049945">
    <property type="entry name" value="AAA_22"/>
</dbReference>
<dbReference type="InterPro" id="IPR029787">
    <property type="entry name" value="Nucleotide_cyclase"/>
</dbReference>
<dbReference type="PROSITE" id="PS50125">
    <property type="entry name" value="GUANYLATE_CYCLASE_2"/>
    <property type="match status" value="1"/>
</dbReference>
<evidence type="ECO:0000313" key="3">
    <source>
        <dbReference type="Proteomes" id="UP000001351"/>
    </source>
</evidence>
<dbReference type="SUPFAM" id="SSF52540">
    <property type="entry name" value="P-loop containing nucleoside triphosphate hydrolases"/>
    <property type="match status" value="1"/>
</dbReference>
<dbReference type="OrthoDB" id="9812579at2"/>
<dbReference type="Gene3D" id="3.30.70.1230">
    <property type="entry name" value="Nucleotide cyclase"/>
    <property type="match status" value="1"/>
</dbReference>
<dbReference type="InterPro" id="IPR019734">
    <property type="entry name" value="TPR_rpt"/>
</dbReference>
<dbReference type="SMART" id="SM00028">
    <property type="entry name" value="TPR"/>
    <property type="match status" value="4"/>
</dbReference>
<dbReference type="eggNOG" id="COG3903">
    <property type="taxonomic scope" value="Bacteria"/>
</dbReference>
<dbReference type="SMART" id="SM00044">
    <property type="entry name" value="CYCc"/>
    <property type="match status" value="1"/>
</dbReference>
<evidence type="ECO:0000313" key="2">
    <source>
        <dbReference type="EMBL" id="ADO72439.1"/>
    </source>
</evidence>
<dbReference type="InterPro" id="IPR011990">
    <property type="entry name" value="TPR-like_helical_dom_sf"/>
</dbReference>
<dbReference type="GO" id="GO:0009190">
    <property type="term" value="P:cyclic nucleotide biosynthetic process"/>
    <property type="evidence" value="ECO:0007669"/>
    <property type="project" value="InterPro"/>
</dbReference>
<dbReference type="STRING" id="378806.STAUR_4659"/>
<dbReference type="InterPro" id="IPR027417">
    <property type="entry name" value="P-loop_NTPase"/>
</dbReference>
<dbReference type="SUPFAM" id="SSF55073">
    <property type="entry name" value="Nucleotide cyclase"/>
    <property type="match status" value="1"/>
</dbReference>
<dbReference type="InterPro" id="IPR001054">
    <property type="entry name" value="A/G_cyclase"/>
</dbReference>
<dbReference type="RefSeq" id="WP_013376378.1">
    <property type="nucleotide sequence ID" value="NC_014623.1"/>
</dbReference>
<accession>E3FYX6</accession>
<dbReference type="Pfam" id="PF13401">
    <property type="entry name" value="AAA_22"/>
    <property type="match status" value="1"/>
</dbReference>
<dbReference type="eggNOG" id="COG2114">
    <property type="taxonomic scope" value="Bacteria"/>
</dbReference>
<dbReference type="Pfam" id="PF00211">
    <property type="entry name" value="Guanylate_cyc"/>
    <property type="match status" value="1"/>
</dbReference>
<dbReference type="KEGG" id="sur:STAUR_4659"/>
<dbReference type="GO" id="GO:0016887">
    <property type="term" value="F:ATP hydrolysis activity"/>
    <property type="evidence" value="ECO:0007669"/>
    <property type="project" value="InterPro"/>
</dbReference>
<organism evidence="2 3">
    <name type="scientific">Stigmatella aurantiaca (strain DW4/3-1)</name>
    <dbReference type="NCBI Taxonomy" id="378806"/>
    <lineage>
        <taxon>Bacteria</taxon>
        <taxon>Pseudomonadati</taxon>
        <taxon>Myxococcota</taxon>
        <taxon>Myxococcia</taxon>
        <taxon>Myxococcales</taxon>
        <taxon>Cystobacterineae</taxon>
        <taxon>Archangiaceae</taxon>
        <taxon>Stigmatella</taxon>
    </lineage>
</organism>
<dbReference type="SUPFAM" id="SSF48452">
    <property type="entry name" value="TPR-like"/>
    <property type="match status" value="2"/>
</dbReference>
<dbReference type="GO" id="GO:0035556">
    <property type="term" value="P:intracellular signal transduction"/>
    <property type="evidence" value="ECO:0007669"/>
    <property type="project" value="InterPro"/>
</dbReference>
<dbReference type="Gene3D" id="3.40.50.300">
    <property type="entry name" value="P-loop containing nucleotide triphosphate hydrolases"/>
    <property type="match status" value="1"/>
</dbReference>
<dbReference type="Proteomes" id="UP000001351">
    <property type="component" value="Chromosome"/>
</dbReference>
<reference evidence="2 3" key="1">
    <citation type="journal article" date="2011" name="Mol. Biol. Evol.">
        <title>Comparative genomic analysis of fruiting body formation in Myxococcales.</title>
        <authorList>
            <person name="Huntley S."/>
            <person name="Hamann N."/>
            <person name="Wegener-Feldbrugge S."/>
            <person name="Treuner-Lange A."/>
            <person name="Kube M."/>
            <person name="Reinhardt R."/>
            <person name="Klages S."/>
            <person name="Muller R."/>
            <person name="Ronning C.M."/>
            <person name="Nierman W.C."/>
            <person name="Sogaard-Andersen L."/>
        </authorList>
    </citation>
    <scope>NUCLEOTIDE SEQUENCE [LARGE SCALE GENOMIC DNA]</scope>
    <source>
        <strain evidence="2 3">DW4/3-1</strain>
    </source>
</reference>